<dbReference type="InterPro" id="IPR011009">
    <property type="entry name" value="Kinase-like_dom_sf"/>
</dbReference>
<dbReference type="STRING" id="576137.A0A1L7WY56"/>
<gene>
    <name evidence="1" type="ORF">PAC_07584</name>
</gene>
<accession>A0A1L7WY56</accession>
<dbReference type="SUPFAM" id="SSF56112">
    <property type="entry name" value="Protein kinase-like (PK-like)"/>
    <property type="match status" value="1"/>
</dbReference>
<name>A0A1L7WY56_9HELO</name>
<sequence length="370" mass="41125">MAAQSRSTFDPVRSGGRCSGYDAEFYTFNYVYQYNNIIFDILLSPDTPPGYDTANPIERLYLQTLESAGQCDGDNEEDIQRMFEEANRAEAEIEKDVLEVCKSTMQALAPRTEAVGEKPSLHSWMYPKTINLQLVTKQGILTVVKRDDLPIHDSHAYIMDPQVLAFNLPRHEISDIQVIARLYPFVYKVNVKGQTVVAKLGRSEPHDSMTDEIKKLYGVQTSAQGPLARVPQLQGFVSSPMGIVGFLTNYIPSLCHNLEYALACARVTGGAVPKNKDAPSPPAITISKARKENWTRQIQETLQSLHARDVIWGDAKLANVLIDEVTDDAWIVDFGGGNTQGWIERDLHGTKAGDLQALDRITAELAAVRL</sequence>
<keyword evidence="2" id="KW-1185">Reference proteome</keyword>
<organism evidence="1 2">
    <name type="scientific">Phialocephala subalpina</name>
    <dbReference type="NCBI Taxonomy" id="576137"/>
    <lineage>
        <taxon>Eukaryota</taxon>
        <taxon>Fungi</taxon>
        <taxon>Dikarya</taxon>
        <taxon>Ascomycota</taxon>
        <taxon>Pezizomycotina</taxon>
        <taxon>Leotiomycetes</taxon>
        <taxon>Helotiales</taxon>
        <taxon>Mollisiaceae</taxon>
        <taxon>Phialocephala</taxon>
        <taxon>Phialocephala fortinii species complex</taxon>
    </lineage>
</organism>
<evidence type="ECO:0000313" key="1">
    <source>
        <dbReference type="EMBL" id="CZR57695.1"/>
    </source>
</evidence>
<dbReference type="Proteomes" id="UP000184330">
    <property type="component" value="Unassembled WGS sequence"/>
</dbReference>
<dbReference type="EMBL" id="FJOG01000010">
    <property type="protein sequence ID" value="CZR57695.1"/>
    <property type="molecule type" value="Genomic_DNA"/>
</dbReference>
<evidence type="ECO:0008006" key="3">
    <source>
        <dbReference type="Google" id="ProtNLM"/>
    </source>
</evidence>
<protein>
    <recommendedName>
        <fullName evidence="3">Protein kinase domain-containing protein</fullName>
    </recommendedName>
</protein>
<dbReference type="Gene3D" id="1.10.510.10">
    <property type="entry name" value="Transferase(Phosphotransferase) domain 1"/>
    <property type="match status" value="1"/>
</dbReference>
<dbReference type="AlphaFoldDB" id="A0A1L7WY56"/>
<proteinExistence type="predicted"/>
<dbReference type="OrthoDB" id="4062651at2759"/>
<reference evidence="1 2" key="1">
    <citation type="submission" date="2016-03" db="EMBL/GenBank/DDBJ databases">
        <authorList>
            <person name="Ploux O."/>
        </authorList>
    </citation>
    <scope>NUCLEOTIDE SEQUENCE [LARGE SCALE GENOMIC DNA]</scope>
    <source>
        <strain evidence="1 2">UAMH 11012</strain>
    </source>
</reference>
<evidence type="ECO:0000313" key="2">
    <source>
        <dbReference type="Proteomes" id="UP000184330"/>
    </source>
</evidence>